<organism evidence="2 3">
    <name type="scientific">Rhodococcus gordoniae</name>
    <dbReference type="NCBI Taxonomy" id="223392"/>
    <lineage>
        <taxon>Bacteria</taxon>
        <taxon>Bacillati</taxon>
        <taxon>Actinomycetota</taxon>
        <taxon>Actinomycetes</taxon>
        <taxon>Mycobacteriales</taxon>
        <taxon>Nocardiaceae</taxon>
        <taxon>Rhodococcus</taxon>
    </lineage>
</organism>
<protein>
    <submittedName>
        <fullName evidence="2">Transmembrane protein</fullName>
    </submittedName>
</protein>
<keyword evidence="1" id="KW-0472">Membrane</keyword>
<feature type="transmembrane region" description="Helical" evidence="1">
    <location>
        <begin position="71"/>
        <end position="100"/>
    </location>
</feature>
<keyword evidence="1" id="KW-1133">Transmembrane helix</keyword>
<dbReference type="EMBL" id="UGVI01000001">
    <property type="protein sequence ID" value="SUE14063.1"/>
    <property type="molecule type" value="Genomic_DNA"/>
</dbReference>
<dbReference type="Proteomes" id="UP000254569">
    <property type="component" value="Unassembled WGS sequence"/>
</dbReference>
<dbReference type="AlphaFoldDB" id="A0A379LXK0"/>
<reference evidence="2 3" key="1">
    <citation type="submission" date="2018-06" db="EMBL/GenBank/DDBJ databases">
        <authorList>
            <consortium name="Pathogen Informatics"/>
            <person name="Doyle S."/>
        </authorList>
    </citation>
    <scope>NUCLEOTIDE SEQUENCE [LARGE SCALE GENOMIC DNA]</scope>
    <source>
        <strain evidence="2 3">NCTC13296</strain>
    </source>
</reference>
<proteinExistence type="predicted"/>
<evidence type="ECO:0000313" key="3">
    <source>
        <dbReference type="Proteomes" id="UP000254569"/>
    </source>
</evidence>
<gene>
    <name evidence="2" type="ORF">NCTC13296_00896</name>
</gene>
<sequence length="124" mass="13943">MTIRTMWRCATRWPSIHRVSDRFSRDGKWGGVEHTGLVGLDSRGETGETVRIRVDEKGDYMPAPRTGTENAIAALGAALAFLILETVGCVLTLLGIHGVVNRHRISQWHREWQDTRRLPGWPIG</sequence>
<keyword evidence="3" id="KW-1185">Reference proteome</keyword>
<keyword evidence="1 2" id="KW-0812">Transmembrane</keyword>
<accession>A0A379LXK0</accession>
<evidence type="ECO:0000313" key="2">
    <source>
        <dbReference type="EMBL" id="SUE14063.1"/>
    </source>
</evidence>
<name>A0A379LXK0_9NOCA</name>
<evidence type="ECO:0000256" key="1">
    <source>
        <dbReference type="SAM" id="Phobius"/>
    </source>
</evidence>